<dbReference type="RefSeq" id="WP_242285411.1">
    <property type="nucleotide sequence ID" value="NZ_JAKKSL010000001.1"/>
</dbReference>
<gene>
    <name evidence="2" type="primary">mnmD</name>
    <name evidence="2" type="ORF">L3081_09950</name>
</gene>
<evidence type="ECO:0000313" key="2">
    <source>
        <dbReference type="EMBL" id="MCI2283650.1"/>
    </source>
</evidence>
<comment type="caution">
    <text evidence="2">The sequence shown here is derived from an EMBL/GenBank/DDBJ whole genome shotgun (WGS) entry which is preliminary data.</text>
</comment>
<dbReference type="InterPro" id="IPR029063">
    <property type="entry name" value="SAM-dependent_MTases_sf"/>
</dbReference>
<dbReference type="EMBL" id="JAKKSL010000001">
    <property type="protein sequence ID" value="MCI2283650.1"/>
    <property type="molecule type" value="Genomic_DNA"/>
</dbReference>
<dbReference type="InterPro" id="IPR047785">
    <property type="entry name" value="tRNA_MNMC2"/>
</dbReference>
<evidence type="ECO:0000259" key="1">
    <source>
        <dbReference type="Pfam" id="PF05430"/>
    </source>
</evidence>
<feature type="domain" description="MnmC-like methyltransferase" evidence="1">
    <location>
        <begin position="121"/>
        <end position="219"/>
    </location>
</feature>
<dbReference type="Gene3D" id="3.40.50.150">
    <property type="entry name" value="Vaccinia Virus protein VP39"/>
    <property type="match status" value="1"/>
</dbReference>
<organism evidence="2 3">
    <name type="scientific">Colwellia maritima</name>
    <dbReference type="NCBI Taxonomy" id="2912588"/>
    <lineage>
        <taxon>Bacteria</taxon>
        <taxon>Pseudomonadati</taxon>
        <taxon>Pseudomonadota</taxon>
        <taxon>Gammaproteobacteria</taxon>
        <taxon>Alteromonadales</taxon>
        <taxon>Colwelliaceae</taxon>
        <taxon>Colwellia</taxon>
    </lineage>
</organism>
<dbReference type="InterPro" id="IPR008471">
    <property type="entry name" value="MnmC-like_methylTransf"/>
</dbReference>
<name>A0ABS9X0R1_9GAMM</name>
<sequence>MPKKVTHAPKLIFQEDGTPYSSQFNDIYFDSESGYQQSEQVFLCGNNISKRIKKARERFVIGETGFGTGLNFLLTLQAYHAIQQESPNQIVPKLSFISIEKYPLAIEQLQQSLKAFPQLRTFIDLLLAQYPILSNDENTLKEFTFSFFNNQVTLKLIINDAANGLANITSRKQGLVDAWYLDGFSPAKNPEMWSEALFEQIGRLSKPQATIATFTVLWFCKAPYAKNWFSYPEKRLYR</sequence>
<keyword evidence="3" id="KW-1185">Reference proteome</keyword>
<reference evidence="2" key="1">
    <citation type="submission" date="2022-01" db="EMBL/GenBank/DDBJ databases">
        <title>Colwellia maritima, isolated from seawater.</title>
        <authorList>
            <person name="Kristyanto S."/>
            <person name="Jung J."/>
            <person name="Jeon C.O."/>
        </authorList>
    </citation>
    <scope>NUCLEOTIDE SEQUENCE</scope>
    <source>
        <strain evidence="2">MSW7</strain>
    </source>
</reference>
<proteinExistence type="predicted"/>
<evidence type="ECO:0000313" key="3">
    <source>
        <dbReference type="Proteomes" id="UP001139646"/>
    </source>
</evidence>
<protein>
    <submittedName>
        <fullName evidence="2">tRNA (5-methylaminomethyl-2-thiouridine)(34)-methyltransferase MnmD</fullName>
    </submittedName>
</protein>
<accession>A0ABS9X0R1</accession>
<dbReference type="Proteomes" id="UP001139646">
    <property type="component" value="Unassembled WGS sequence"/>
</dbReference>
<dbReference type="Pfam" id="PF05430">
    <property type="entry name" value="Methyltransf_30"/>
    <property type="match status" value="1"/>
</dbReference>
<dbReference type="NCBIfam" id="NF033855">
    <property type="entry name" value="tRNA_MNMC2"/>
    <property type="match status" value="1"/>
</dbReference>